<dbReference type="InterPro" id="IPR038377">
    <property type="entry name" value="Na/Glc_symporter_sf"/>
</dbReference>
<feature type="transmembrane region" description="Helical" evidence="8">
    <location>
        <begin position="573"/>
        <end position="593"/>
    </location>
</feature>
<evidence type="ECO:0000256" key="7">
    <source>
        <dbReference type="RuleBase" id="RU362091"/>
    </source>
</evidence>
<dbReference type="GO" id="GO:0005886">
    <property type="term" value="C:plasma membrane"/>
    <property type="evidence" value="ECO:0007669"/>
    <property type="project" value="TreeGrafter"/>
</dbReference>
<protein>
    <submittedName>
        <fullName evidence="9">DUR3</fullName>
    </submittedName>
</protein>
<dbReference type="InterPro" id="IPR031155">
    <property type="entry name" value="DUR"/>
</dbReference>
<gene>
    <name evidence="9" type="ORF">MCOR_9775</name>
</gene>
<dbReference type="EMBL" id="CACVKT020001750">
    <property type="protein sequence ID" value="CAC5371237.1"/>
    <property type="molecule type" value="Genomic_DNA"/>
</dbReference>
<accession>A0A6J8AS49</accession>
<dbReference type="Gene3D" id="1.20.1730.10">
    <property type="entry name" value="Sodium/glucose cotransporter"/>
    <property type="match status" value="1"/>
</dbReference>
<feature type="transmembrane region" description="Helical" evidence="8">
    <location>
        <begin position="605"/>
        <end position="626"/>
    </location>
</feature>
<feature type="transmembrane region" description="Helical" evidence="8">
    <location>
        <begin position="220"/>
        <end position="243"/>
    </location>
</feature>
<feature type="transmembrane region" description="Helical" evidence="8">
    <location>
        <begin position="495"/>
        <end position="517"/>
    </location>
</feature>
<dbReference type="OrthoDB" id="10049971at2759"/>
<evidence type="ECO:0000256" key="1">
    <source>
        <dbReference type="ARBA" id="ARBA00004141"/>
    </source>
</evidence>
<feature type="transmembrane region" description="Helical" evidence="8">
    <location>
        <begin position="183"/>
        <end position="200"/>
    </location>
</feature>
<dbReference type="InterPro" id="IPR001734">
    <property type="entry name" value="Na/solute_symporter"/>
</dbReference>
<feature type="transmembrane region" description="Helical" evidence="8">
    <location>
        <begin position="453"/>
        <end position="475"/>
    </location>
</feature>
<dbReference type="PANTHER" id="PTHR46154">
    <property type="match status" value="1"/>
</dbReference>
<keyword evidence="10" id="KW-1185">Reference proteome</keyword>
<reference evidence="9 10" key="1">
    <citation type="submission" date="2020-06" db="EMBL/GenBank/DDBJ databases">
        <authorList>
            <person name="Li R."/>
            <person name="Bekaert M."/>
        </authorList>
    </citation>
    <scope>NUCLEOTIDE SEQUENCE [LARGE SCALE GENOMIC DNA]</scope>
    <source>
        <strain evidence="10">wild</strain>
    </source>
</reference>
<keyword evidence="3" id="KW-0813">Transport</keyword>
<keyword evidence="6 8" id="KW-0472">Membrane</keyword>
<keyword evidence="4 8" id="KW-0812">Transmembrane</keyword>
<evidence type="ECO:0000256" key="4">
    <source>
        <dbReference type="ARBA" id="ARBA00022692"/>
    </source>
</evidence>
<evidence type="ECO:0000313" key="10">
    <source>
        <dbReference type="Proteomes" id="UP000507470"/>
    </source>
</evidence>
<name>A0A6J8AS49_MYTCO</name>
<evidence type="ECO:0000313" key="9">
    <source>
        <dbReference type="EMBL" id="CAC5371237.1"/>
    </source>
</evidence>
<sequence>MYHPYSRKQHIFKYGIGGSLFFSIGIVSGIQMFPLLSITLKTRAPGAKTFLQIIYARFGKPAHILFCCVSLFTNMSILMALIIAAKTAIIGLVKDISDEMLLIILAVLFGSYCMIGGLGTTFYISYFNTALTFTSVMVFVFSITTTDSDSPASTHNMYKALSCLKGPDGNSQNSYLTFRSRPSLLFGVVLFFAQTAFNFCDQASWQSRIAAKPEQGAIGFILAAFLWFGIPVTITLTSSFTYLSMSYQNGTELLGADDIEKGFITPFVMEKVMGSTGAYLLITMLTMALMSTGSGEVMAISSIIVYDIYKVYIKPFRVLKSHTTCILCGKEKTYLEETEQEIDKQSDGIKEENCTCVSVDDCIVCKQDLHYKTFSKHYVCALHGPYRLYEDELLRYKSWCLMWITIAVIPFGLIIVNSKMNLTWACFALQAGLAAFVPPMFLVLIWSKLTSKGLIIGSVCGIIADYTAILLSAHYGLENGLTNFYINTSTDVSLFSGLATGVTVSLITTVIVSLYTYDGWLKGDAEKAWEATLAIDNPLNPWRKYYQKELAIFPVYKKITSREMWQVFNKAKLIATFGFVLSVIIFIIALPAAMLSIDVLSEGQFATWLIVCKIWMVICAIFAIFAPPIEEVYQIYKQYIKNKTGNGEEMTGILKR</sequence>
<dbReference type="AlphaFoldDB" id="A0A6J8AS49"/>
<dbReference type="GO" id="GO:0015204">
    <property type="term" value="F:urea transmembrane transporter activity"/>
    <property type="evidence" value="ECO:0007669"/>
    <property type="project" value="InterPro"/>
</dbReference>
<evidence type="ECO:0000256" key="5">
    <source>
        <dbReference type="ARBA" id="ARBA00022989"/>
    </source>
</evidence>
<dbReference type="PROSITE" id="PS50283">
    <property type="entry name" value="NA_SOLUT_SYMP_3"/>
    <property type="match status" value="1"/>
</dbReference>
<dbReference type="Proteomes" id="UP000507470">
    <property type="component" value="Unassembled WGS sequence"/>
</dbReference>
<evidence type="ECO:0000256" key="3">
    <source>
        <dbReference type="ARBA" id="ARBA00022448"/>
    </source>
</evidence>
<dbReference type="PANTHER" id="PTHR46154:SF4">
    <property type="entry name" value="UREA ACTIVE TRANSPORTER"/>
    <property type="match status" value="1"/>
</dbReference>
<feature type="transmembrane region" description="Helical" evidence="8">
    <location>
        <begin position="20"/>
        <end position="40"/>
    </location>
</feature>
<organism evidence="9 10">
    <name type="scientific">Mytilus coruscus</name>
    <name type="common">Sea mussel</name>
    <dbReference type="NCBI Taxonomy" id="42192"/>
    <lineage>
        <taxon>Eukaryota</taxon>
        <taxon>Metazoa</taxon>
        <taxon>Spiralia</taxon>
        <taxon>Lophotrochozoa</taxon>
        <taxon>Mollusca</taxon>
        <taxon>Bivalvia</taxon>
        <taxon>Autobranchia</taxon>
        <taxon>Pteriomorphia</taxon>
        <taxon>Mytilida</taxon>
        <taxon>Mytiloidea</taxon>
        <taxon>Mytilidae</taxon>
        <taxon>Mytilinae</taxon>
        <taxon>Mytilus</taxon>
    </lineage>
</organism>
<evidence type="ECO:0000256" key="6">
    <source>
        <dbReference type="ARBA" id="ARBA00023136"/>
    </source>
</evidence>
<evidence type="ECO:0000256" key="2">
    <source>
        <dbReference type="ARBA" id="ARBA00006434"/>
    </source>
</evidence>
<feature type="transmembrane region" description="Helical" evidence="8">
    <location>
        <begin position="422"/>
        <end position="446"/>
    </location>
</feature>
<feature type="transmembrane region" description="Helical" evidence="8">
    <location>
        <begin position="126"/>
        <end position="144"/>
    </location>
</feature>
<evidence type="ECO:0000256" key="8">
    <source>
        <dbReference type="SAM" id="Phobius"/>
    </source>
</evidence>
<dbReference type="Pfam" id="PF00474">
    <property type="entry name" value="SSF"/>
    <property type="match status" value="1"/>
</dbReference>
<comment type="similarity">
    <text evidence="2 7">Belongs to the sodium:solute symporter (SSF) (TC 2.A.21) family.</text>
</comment>
<feature type="transmembrane region" description="Helical" evidence="8">
    <location>
        <begin position="61"/>
        <end position="85"/>
    </location>
</feature>
<feature type="transmembrane region" description="Helical" evidence="8">
    <location>
        <begin position="100"/>
        <end position="119"/>
    </location>
</feature>
<feature type="transmembrane region" description="Helical" evidence="8">
    <location>
        <begin position="396"/>
        <end position="416"/>
    </location>
</feature>
<comment type="subcellular location">
    <subcellularLocation>
        <location evidence="1">Membrane</location>
        <topology evidence="1">Multi-pass membrane protein</topology>
    </subcellularLocation>
</comment>
<proteinExistence type="inferred from homology"/>
<keyword evidence="5 8" id="KW-1133">Transmembrane helix</keyword>
<feature type="transmembrane region" description="Helical" evidence="8">
    <location>
        <begin position="278"/>
        <end position="309"/>
    </location>
</feature>